<dbReference type="PROSITE" id="PS50059">
    <property type="entry name" value="FKBP_PPIASE"/>
    <property type="match status" value="1"/>
</dbReference>
<comment type="caution">
    <text evidence="10">The sequence shown here is derived from an EMBL/GenBank/DDBJ whole genome shotgun (WGS) entry which is preliminary data.</text>
</comment>
<evidence type="ECO:0000256" key="5">
    <source>
        <dbReference type="PROSITE-ProRule" id="PRU00277"/>
    </source>
</evidence>
<name>A0A363UQL0_9GAMM</name>
<dbReference type="SUPFAM" id="SSF54534">
    <property type="entry name" value="FKBP-like"/>
    <property type="match status" value="1"/>
</dbReference>
<protein>
    <recommendedName>
        <fullName evidence="6">Peptidyl-prolyl cis-trans isomerase</fullName>
        <ecNumber evidence="6">5.2.1.8</ecNumber>
    </recommendedName>
</protein>
<feature type="region of interest" description="Disordered" evidence="7">
    <location>
        <begin position="19"/>
        <end position="40"/>
    </location>
</feature>
<dbReference type="EMBL" id="QEQK01000001">
    <property type="protein sequence ID" value="PWN57751.1"/>
    <property type="molecule type" value="Genomic_DNA"/>
</dbReference>
<evidence type="ECO:0000259" key="9">
    <source>
        <dbReference type="PROSITE" id="PS50059"/>
    </source>
</evidence>
<organism evidence="10 11">
    <name type="scientific">Abyssibacter profundi</name>
    <dbReference type="NCBI Taxonomy" id="2182787"/>
    <lineage>
        <taxon>Bacteria</taxon>
        <taxon>Pseudomonadati</taxon>
        <taxon>Pseudomonadota</taxon>
        <taxon>Gammaproteobacteria</taxon>
        <taxon>Chromatiales</taxon>
        <taxon>Oceanococcaceae</taxon>
        <taxon>Abyssibacter</taxon>
    </lineage>
</organism>
<dbReference type="GO" id="GO:0003755">
    <property type="term" value="F:peptidyl-prolyl cis-trans isomerase activity"/>
    <property type="evidence" value="ECO:0007669"/>
    <property type="project" value="UniProtKB-UniRule"/>
</dbReference>
<dbReference type="OrthoDB" id="9814548at2"/>
<reference evidence="10 11" key="1">
    <citation type="submission" date="2018-05" db="EMBL/GenBank/DDBJ databases">
        <title>Abyssibacter profundi OUC007T gen. nov., sp. nov, a marine bacterium isolated from seawater of the Mariana Trench.</title>
        <authorList>
            <person name="Zhou S."/>
        </authorList>
    </citation>
    <scope>NUCLEOTIDE SEQUENCE [LARGE SCALE GENOMIC DNA]</scope>
    <source>
        <strain evidence="10 11">OUC007</strain>
    </source>
</reference>
<evidence type="ECO:0000313" key="11">
    <source>
        <dbReference type="Proteomes" id="UP000251800"/>
    </source>
</evidence>
<proteinExistence type="inferred from homology"/>
<dbReference type="PROSITE" id="PS51257">
    <property type="entry name" value="PROKAR_LIPOPROTEIN"/>
    <property type="match status" value="1"/>
</dbReference>
<keyword evidence="3 5" id="KW-0697">Rotamase</keyword>
<dbReference type="EC" id="5.2.1.8" evidence="6"/>
<dbReference type="InterPro" id="IPR036944">
    <property type="entry name" value="PPIase_FKBP_N_sf"/>
</dbReference>
<evidence type="ECO:0000256" key="7">
    <source>
        <dbReference type="SAM" id="MobiDB-lite"/>
    </source>
</evidence>
<dbReference type="RefSeq" id="WP_109718607.1">
    <property type="nucleotide sequence ID" value="NZ_QEQK01000001.1"/>
</dbReference>
<dbReference type="NCBIfam" id="NF008602">
    <property type="entry name" value="PRK11570.1"/>
    <property type="match status" value="1"/>
</dbReference>
<dbReference type="PANTHER" id="PTHR43811:SF19">
    <property type="entry name" value="39 KDA FK506-BINDING NUCLEAR PROTEIN"/>
    <property type="match status" value="1"/>
</dbReference>
<dbReference type="FunFam" id="3.10.50.40:FF:000004">
    <property type="entry name" value="Peptidyl-prolyl cis-trans isomerase"/>
    <property type="match status" value="1"/>
</dbReference>
<keyword evidence="8" id="KW-0732">Signal</keyword>
<gene>
    <name evidence="10" type="ORF">DEH80_01020</name>
</gene>
<sequence>MPYTKYLIAASAIALAACQPQPTDPSGDPPDPSTYTPSGEAAQFSYAVGVDVARSLEQVADKVDPEAFSAGFAAAHGGGELAMSDEEMTAVKTSVSQSLQQAQQAETEAAAAEATAKGEAYRSENAEKDGVNVTDSGLQYEVLEEGDGPKPSAEDKVTVHYKGTLIDGTVFDSSYDRGNPATFPLNGVIPGWTEGVQLMAVGSKYRFVIPPELAYGQRGAGSRIGPNETLVFEVELLEIEGQDAS</sequence>
<dbReference type="Pfam" id="PF00254">
    <property type="entry name" value="FKBP_C"/>
    <property type="match status" value="1"/>
</dbReference>
<keyword evidence="4 5" id="KW-0413">Isomerase</keyword>
<dbReference type="AlphaFoldDB" id="A0A363UQL0"/>
<keyword evidence="11" id="KW-1185">Reference proteome</keyword>
<feature type="signal peptide" evidence="8">
    <location>
        <begin position="1"/>
        <end position="16"/>
    </location>
</feature>
<evidence type="ECO:0000256" key="2">
    <source>
        <dbReference type="ARBA" id="ARBA00006577"/>
    </source>
</evidence>
<dbReference type="Gene3D" id="1.10.287.460">
    <property type="entry name" value="Peptidyl-prolyl cis-trans isomerase, FKBP-type, N-terminal domain"/>
    <property type="match status" value="1"/>
</dbReference>
<dbReference type="Pfam" id="PF01346">
    <property type="entry name" value="FKBP_N"/>
    <property type="match status" value="1"/>
</dbReference>
<evidence type="ECO:0000256" key="4">
    <source>
        <dbReference type="ARBA" id="ARBA00023235"/>
    </source>
</evidence>
<dbReference type="PANTHER" id="PTHR43811">
    <property type="entry name" value="FKBP-TYPE PEPTIDYL-PROLYL CIS-TRANS ISOMERASE FKPA"/>
    <property type="match status" value="1"/>
</dbReference>
<comment type="similarity">
    <text evidence="2 6">Belongs to the FKBP-type PPIase family.</text>
</comment>
<evidence type="ECO:0000313" key="10">
    <source>
        <dbReference type="EMBL" id="PWN57751.1"/>
    </source>
</evidence>
<dbReference type="Gene3D" id="3.10.50.40">
    <property type="match status" value="1"/>
</dbReference>
<dbReference type="GO" id="GO:0006457">
    <property type="term" value="P:protein folding"/>
    <property type="evidence" value="ECO:0007669"/>
    <property type="project" value="InterPro"/>
</dbReference>
<dbReference type="InterPro" id="IPR046357">
    <property type="entry name" value="PPIase_dom_sf"/>
</dbReference>
<evidence type="ECO:0000256" key="3">
    <source>
        <dbReference type="ARBA" id="ARBA00023110"/>
    </source>
</evidence>
<accession>A0A363UQL0</accession>
<evidence type="ECO:0000256" key="8">
    <source>
        <dbReference type="SAM" id="SignalP"/>
    </source>
</evidence>
<dbReference type="Proteomes" id="UP000251800">
    <property type="component" value="Unassembled WGS sequence"/>
</dbReference>
<evidence type="ECO:0000256" key="6">
    <source>
        <dbReference type="RuleBase" id="RU003915"/>
    </source>
</evidence>
<comment type="catalytic activity">
    <reaction evidence="1 5 6">
        <text>[protein]-peptidylproline (omega=180) = [protein]-peptidylproline (omega=0)</text>
        <dbReference type="Rhea" id="RHEA:16237"/>
        <dbReference type="Rhea" id="RHEA-COMP:10747"/>
        <dbReference type="Rhea" id="RHEA-COMP:10748"/>
        <dbReference type="ChEBI" id="CHEBI:83833"/>
        <dbReference type="ChEBI" id="CHEBI:83834"/>
        <dbReference type="EC" id="5.2.1.8"/>
    </reaction>
</comment>
<feature type="chain" id="PRO_5016712092" description="Peptidyl-prolyl cis-trans isomerase" evidence="8">
    <location>
        <begin position="17"/>
        <end position="245"/>
    </location>
</feature>
<dbReference type="InterPro" id="IPR001179">
    <property type="entry name" value="PPIase_FKBP_dom"/>
</dbReference>
<dbReference type="InterPro" id="IPR000774">
    <property type="entry name" value="PPIase_FKBP_N"/>
</dbReference>
<feature type="domain" description="PPIase FKBP-type" evidence="9">
    <location>
        <begin position="154"/>
        <end position="240"/>
    </location>
</feature>
<evidence type="ECO:0000256" key="1">
    <source>
        <dbReference type="ARBA" id="ARBA00000971"/>
    </source>
</evidence>